<dbReference type="PANTHER" id="PTHR24185:SF1">
    <property type="entry name" value="CALCIUM-INDEPENDENT PHOSPHOLIPASE A2-GAMMA"/>
    <property type="match status" value="1"/>
</dbReference>
<dbReference type="Proteomes" id="UP000504693">
    <property type="component" value="Chromosome"/>
</dbReference>
<reference evidence="6 7" key="1">
    <citation type="submission" date="2020-05" db="EMBL/GenBank/DDBJ databases">
        <title>Erythrobacter mangrovi sp. nov., isolated from rhizosphere soil of mangrove plant (Kandelia candel).</title>
        <authorList>
            <person name="Ye Y.H."/>
        </authorList>
    </citation>
    <scope>NUCLEOTIDE SEQUENCE [LARGE SCALE GENOMIC DNA]</scope>
    <source>
        <strain evidence="6 7">EB310</strain>
    </source>
</reference>
<sequence>MTDTSIFKVLSLDGGGAKGFYTLGILTELEAAAGKPLSQLFDLIYGTSTGSIIAALIAEGRSVDQIHELYKAYVTPVMKARLPSGKSAELESLARVVFGNSSFENLQTRLGIVATNWELEKPLIFKSDASLAFGRGATFTPGFGVSIGDAVIASCSAYPFFKRKMLVTKDQKQVEAIDGGFCANNPVIYAIADALYALNVSRANLRVLSLGCGNYPEPKKGLFDLSKMVSKLISVQLLQKTLEANINSMEQLRQLTYSDVATVRIDESYSKPEMATDMFESNLAKLNLIFQRGSESFGSNEKAIAALLGI</sequence>
<dbReference type="GO" id="GO:0006631">
    <property type="term" value="P:fatty acid metabolic process"/>
    <property type="evidence" value="ECO:0007669"/>
    <property type="project" value="TreeGrafter"/>
</dbReference>
<feature type="domain" description="PNPLA" evidence="5">
    <location>
        <begin position="10"/>
        <end position="191"/>
    </location>
</feature>
<dbReference type="KEGG" id="emv:HQR01_11575"/>
<dbReference type="Pfam" id="PF01734">
    <property type="entry name" value="Patatin"/>
    <property type="match status" value="1"/>
</dbReference>
<dbReference type="AlphaFoldDB" id="A0A7D3XBX1"/>
<proteinExistence type="predicted"/>
<evidence type="ECO:0000256" key="4">
    <source>
        <dbReference type="PROSITE-ProRule" id="PRU01161"/>
    </source>
</evidence>
<dbReference type="GO" id="GO:0016020">
    <property type="term" value="C:membrane"/>
    <property type="evidence" value="ECO:0007669"/>
    <property type="project" value="TreeGrafter"/>
</dbReference>
<name>A0A7D3XBX1_9SPHN</name>
<evidence type="ECO:0000256" key="2">
    <source>
        <dbReference type="ARBA" id="ARBA00022963"/>
    </source>
</evidence>
<feature type="active site" description="Nucleophile" evidence="4">
    <location>
        <position position="48"/>
    </location>
</feature>
<dbReference type="RefSeq" id="WP_173215011.1">
    <property type="nucleotide sequence ID" value="NZ_CP053921.1"/>
</dbReference>
<evidence type="ECO:0000256" key="3">
    <source>
        <dbReference type="ARBA" id="ARBA00023098"/>
    </source>
</evidence>
<dbReference type="GO" id="GO:0004620">
    <property type="term" value="F:phospholipase activity"/>
    <property type="evidence" value="ECO:0007669"/>
    <property type="project" value="TreeGrafter"/>
</dbReference>
<dbReference type="CDD" id="cd07199">
    <property type="entry name" value="Pat17_PNPLA8_PNPLA9_like"/>
    <property type="match status" value="1"/>
</dbReference>
<dbReference type="PANTHER" id="PTHR24185">
    <property type="entry name" value="CALCIUM-INDEPENDENT PHOSPHOLIPASE A2-GAMMA"/>
    <property type="match status" value="1"/>
</dbReference>
<feature type="short sequence motif" description="DGA/G" evidence="4">
    <location>
        <begin position="178"/>
        <end position="180"/>
    </location>
</feature>
<evidence type="ECO:0000256" key="1">
    <source>
        <dbReference type="ARBA" id="ARBA00022801"/>
    </source>
</evidence>
<evidence type="ECO:0000259" key="5">
    <source>
        <dbReference type="PROSITE" id="PS51635"/>
    </source>
</evidence>
<dbReference type="GO" id="GO:0016042">
    <property type="term" value="P:lipid catabolic process"/>
    <property type="evidence" value="ECO:0007669"/>
    <property type="project" value="UniProtKB-UniRule"/>
</dbReference>
<feature type="short sequence motif" description="GXGXXG" evidence="4">
    <location>
        <begin position="14"/>
        <end position="19"/>
    </location>
</feature>
<protein>
    <submittedName>
        <fullName evidence="6">Patatin-like phospholipase family protein</fullName>
    </submittedName>
</protein>
<feature type="short sequence motif" description="GXSXG" evidence="4">
    <location>
        <begin position="46"/>
        <end position="50"/>
    </location>
</feature>
<dbReference type="InterPro" id="IPR016035">
    <property type="entry name" value="Acyl_Trfase/lysoPLipase"/>
</dbReference>
<dbReference type="Gene3D" id="3.40.1090.10">
    <property type="entry name" value="Cytosolic phospholipase A2 catalytic domain"/>
    <property type="match status" value="1"/>
</dbReference>
<feature type="active site" description="Proton acceptor" evidence="4">
    <location>
        <position position="178"/>
    </location>
</feature>
<keyword evidence="1 4" id="KW-0378">Hydrolase</keyword>
<keyword evidence="7" id="KW-1185">Reference proteome</keyword>
<organism evidence="6 7">
    <name type="scientific">Erythrobacter mangrovi</name>
    <dbReference type="NCBI Taxonomy" id="2739433"/>
    <lineage>
        <taxon>Bacteria</taxon>
        <taxon>Pseudomonadati</taxon>
        <taxon>Pseudomonadota</taxon>
        <taxon>Alphaproteobacteria</taxon>
        <taxon>Sphingomonadales</taxon>
        <taxon>Erythrobacteraceae</taxon>
        <taxon>Erythrobacter/Porphyrobacter group</taxon>
        <taxon>Erythrobacter</taxon>
    </lineage>
</organism>
<dbReference type="SUPFAM" id="SSF52151">
    <property type="entry name" value="FabD/lysophospholipase-like"/>
    <property type="match status" value="1"/>
</dbReference>
<evidence type="ECO:0000313" key="7">
    <source>
        <dbReference type="Proteomes" id="UP000504693"/>
    </source>
</evidence>
<keyword evidence="2 4" id="KW-0442">Lipid degradation</keyword>
<dbReference type="InterPro" id="IPR002641">
    <property type="entry name" value="PNPLA_dom"/>
</dbReference>
<gene>
    <name evidence="6" type="ORF">HQR01_11575</name>
</gene>
<accession>A0A7D3XBX1</accession>
<evidence type="ECO:0000313" key="6">
    <source>
        <dbReference type="EMBL" id="QKG71950.1"/>
    </source>
</evidence>
<dbReference type="PROSITE" id="PS51635">
    <property type="entry name" value="PNPLA"/>
    <property type="match status" value="1"/>
</dbReference>
<dbReference type="EMBL" id="CP053921">
    <property type="protein sequence ID" value="QKG71950.1"/>
    <property type="molecule type" value="Genomic_DNA"/>
</dbReference>
<keyword evidence="3 4" id="KW-0443">Lipid metabolism</keyword>